<dbReference type="RefSeq" id="XP_065459324.1">
    <property type="nucleotide sequence ID" value="XM_065603252.1"/>
</dbReference>
<keyword evidence="3" id="KW-1185">Reference proteome</keyword>
<evidence type="ECO:0000256" key="1">
    <source>
        <dbReference type="SAM" id="MobiDB-lite"/>
    </source>
</evidence>
<feature type="compositionally biased region" description="Basic and acidic residues" evidence="1">
    <location>
        <begin position="50"/>
        <end position="64"/>
    </location>
</feature>
<evidence type="ECO:0000313" key="3">
    <source>
        <dbReference type="Proteomes" id="UP001302367"/>
    </source>
</evidence>
<dbReference type="EMBL" id="CP134189">
    <property type="protein sequence ID" value="WPB05473.1"/>
    <property type="molecule type" value="Genomic_DNA"/>
</dbReference>
<name>A0ABZ0P147_CERBT</name>
<sequence length="187" mass="20763">MFSASNHDSDLYEEPPPSPMPEDIAPMPEEQRESVSALLSHADQSARSVGDPEEHEALPDRATDDGPFVALESRREKYAKIVVAHWGKKWHRSLRAQKIISKKVGHAGLSVTVIKHLAIMAFWIPDQQSAIVSLRKAIASRLGDPAKRNKAAQLSANDVKLVLEAMEEVKGKTWNELANKALRESEQ</sequence>
<protein>
    <submittedName>
        <fullName evidence="2">Uncharacterized protein</fullName>
    </submittedName>
</protein>
<feature type="region of interest" description="Disordered" evidence="1">
    <location>
        <begin position="1"/>
        <end position="65"/>
    </location>
</feature>
<dbReference type="Proteomes" id="UP001302367">
    <property type="component" value="Chromosome 6"/>
</dbReference>
<evidence type="ECO:0000313" key="2">
    <source>
        <dbReference type="EMBL" id="WPB05473.1"/>
    </source>
</evidence>
<reference evidence="2 3" key="1">
    <citation type="submission" date="2023-09" db="EMBL/GenBank/DDBJ databases">
        <title>Complete-Gapless Cercospora beticola genome.</title>
        <authorList>
            <person name="Wyatt N.A."/>
            <person name="Spanner R.E."/>
            <person name="Bolton M.D."/>
        </authorList>
    </citation>
    <scope>NUCLEOTIDE SEQUENCE [LARGE SCALE GENOMIC DNA]</scope>
    <source>
        <strain evidence="2">Cb09-40</strain>
    </source>
</reference>
<accession>A0ABZ0P147</accession>
<dbReference type="GeneID" id="90644621"/>
<organism evidence="2 3">
    <name type="scientific">Cercospora beticola</name>
    <name type="common">Sugarbeet leaf spot fungus</name>
    <dbReference type="NCBI Taxonomy" id="122368"/>
    <lineage>
        <taxon>Eukaryota</taxon>
        <taxon>Fungi</taxon>
        <taxon>Dikarya</taxon>
        <taxon>Ascomycota</taxon>
        <taxon>Pezizomycotina</taxon>
        <taxon>Dothideomycetes</taxon>
        <taxon>Dothideomycetidae</taxon>
        <taxon>Mycosphaerellales</taxon>
        <taxon>Mycosphaerellaceae</taxon>
        <taxon>Cercospora</taxon>
    </lineage>
</organism>
<proteinExistence type="predicted"/>
<gene>
    <name evidence="2" type="ORF">RHO25_010125</name>
</gene>